<organism evidence="2 3">
    <name type="scientific">Portunus trituberculatus</name>
    <name type="common">Swimming crab</name>
    <name type="synonym">Neptunus trituberculatus</name>
    <dbReference type="NCBI Taxonomy" id="210409"/>
    <lineage>
        <taxon>Eukaryota</taxon>
        <taxon>Metazoa</taxon>
        <taxon>Ecdysozoa</taxon>
        <taxon>Arthropoda</taxon>
        <taxon>Crustacea</taxon>
        <taxon>Multicrustacea</taxon>
        <taxon>Malacostraca</taxon>
        <taxon>Eumalacostraca</taxon>
        <taxon>Eucarida</taxon>
        <taxon>Decapoda</taxon>
        <taxon>Pleocyemata</taxon>
        <taxon>Brachyura</taxon>
        <taxon>Eubrachyura</taxon>
        <taxon>Portunoidea</taxon>
        <taxon>Portunidae</taxon>
        <taxon>Portuninae</taxon>
        <taxon>Portunus</taxon>
    </lineage>
</organism>
<accession>A0A5B7EQK6</accession>
<feature type="region of interest" description="Disordered" evidence="1">
    <location>
        <begin position="42"/>
        <end position="70"/>
    </location>
</feature>
<keyword evidence="3" id="KW-1185">Reference proteome</keyword>
<proteinExistence type="predicted"/>
<evidence type="ECO:0000313" key="2">
    <source>
        <dbReference type="EMBL" id="MPC35665.1"/>
    </source>
</evidence>
<dbReference type="AlphaFoldDB" id="A0A5B7EQK6"/>
<protein>
    <submittedName>
        <fullName evidence="2">Uncharacterized protein</fullName>
    </submittedName>
</protein>
<comment type="caution">
    <text evidence="2">The sequence shown here is derived from an EMBL/GenBank/DDBJ whole genome shotgun (WGS) entry which is preliminary data.</text>
</comment>
<evidence type="ECO:0000313" key="3">
    <source>
        <dbReference type="Proteomes" id="UP000324222"/>
    </source>
</evidence>
<reference evidence="2 3" key="1">
    <citation type="submission" date="2019-05" db="EMBL/GenBank/DDBJ databases">
        <title>Another draft genome of Portunus trituberculatus and its Hox gene families provides insights of decapod evolution.</title>
        <authorList>
            <person name="Jeong J.-H."/>
            <person name="Song I."/>
            <person name="Kim S."/>
            <person name="Choi T."/>
            <person name="Kim D."/>
            <person name="Ryu S."/>
            <person name="Kim W."/>
        </authorList>
    </citation>
    <scope>NUCLEOTIDE SEQUENCE [LARGE SCALE GENOMIC DNA]</scope>
    <source>
        <tissue evidence="2">Muscle</tissue>
    </source>
</reference>
<dbReference type="EMBL" id="VSRR010003321">
    <property type="protein sequence ID" value="MPC35665.1"/>
    <property type="molecule type" value="Genomic_DNA"/>
</dbReference>
<gene>
    <name evidence="2" type="ORF">E2C01_029093</name>
</gene>
<sequence length="146" mass="15958">MSASFQTPAFASLFLRGNSVNVVFDDSECYGAAGRRQRVMARATGNESRGRVGRKMEGVSGPRAARRAPRGGWVAGRRIGVGRLAARGSSSSAPRIKWRSELAGEPSRDSEELLMCDSNLDPVPRRQELAASWKVQPRVRLIWCVA</sequence>
<feature type="compositionally biased region" description="Basic and acidic residues" evidence="1">
    <location>
        <begin position="48"/>
        <end position="57"/>
    </location>
</feature>
<name>A0A5B7EQK6_PORTR</name>
<dbReference type="Proteomes" id="UP000324222">
    <property type="component" value="Unassembled WGS sequence"/>
</dbReference>
<evidence type="ECO:0000256" key="1">
    <source>
        <dbReference type="SAM" id="MobiDB-lite"/>
    </source>
</evidence>